<protein>
    <submittedName>
        <fullName evidence="3">Uncharacterized protein</fullName>
    </submittedName>
</protein>
<evidence type="ECO:0000313" key="3">
    <source>
        <dbReference type="EMBL" id="KAK5092897.1"/>
    </source>
</evidence>
<comment type="caution">
    <text evidence="3">The sequence shown here is derived from an EMBL/GenBank/DDBJ whole genome shotgun (WGS) entry which is preliminary data.</text>
</comment>
<evidence type="ECO:0000256" key="2">
    <source>
        <dbReference type="SAM" id="MobiDB-lite"/>
    </source>
</evidence>
<dbReference type="EMBL" id="JAVRRG010000051">
    <property type="protein sequence ID" value="KAK5092897.1"/>
    <property type="molecule type" value="Genomic_DNA"/>
</dbReference>
<name>A0ABR0KBD8_9EURO</name>
<dbReference type="Gene3D" id="1.10.287.1490">
    <property type="match status" value="1"/>
</dbReference>
<keyword evidence="1" id="KW-0175">Coiled coil</keyword>
<feature type="region of interest" description="Disordered" evidence="2">
    <location>
        <begin position="153"/>
        <end position="175"/>
    </location>
</feature>
<evidence type="ECO:0000256" key="1">
    <source>
        <dbReference type="SAM" id="Coils"/>
    </source>
</evidence>
<feature type="compositionally biased region" description="Basic and acidic residues" evidence="2">
    <location>
        <begin position="58"/>
        <end position="69"/>
    </location>
</feature>
<proteinExistence type="predicted"/>
<evidence type="ECO:0000313" key="4">
    <source>
        <dbReference type="Proteomes" id="UP001345013"/>
    </source>
</evidence>
<feature type="compositionally biased region" description="Low complexity" evidence="2">
    <location>
        <begin position="359"/>
        <end position="369"/>
    </location>
</feature>
<organism evidence="3 4">
    <name type="scientific">Lithohypha guttulata</name>
    <dbReference type="NCBI Taxonomy" id="1690604"/>
    <lineage>
        <taxon>Eukaryota</taxon>
        <taxon>Fungi</taxon>
        <taxon>Dikarya</taxon>
        <taxon>Ascomycota</taxon>
        <taxon>Pezizomycotina</taxon>
        <taxon>Eurotiomycetes</taxon>
        <taxon>Chaetothyriomycetidae</taxon>
        <taxon>Chaetothyriales</taxon>
        <taxon>Trichomeriaceae</taxon>
        <taxon>Lithohypha</taxon>
    </lineage>
</organism>
<keyword evidence="4" id="KW-1185">Reference proteome</keyword>
<dbReference type="Proteomes" id="UP001345013">
    <property type="component" value="Unassembled WGS sequence"/>
</dbReference>
<feature type="compositionally biased region" description="Polar residues" evidence="2">
    <location>
        <begin position="80"/>
        <end position="94"/>
    </location>
</feature>
<feature type="coiled-coil region" evidence="1">
    <location>
        <begin position="493"/>
        <end position="590"/>
    </location>
</feature>
<feature type="region of interest" description="Disordered" evidence="2">
    <location>
        <begin position="54"/>
        <end position="94"/>
    </location>
</feature>
<gene>
    <name evidence="3" type="ORF">LTR24_004811</name>
</gene>
<feature type="region of interest" description="Disordered" evidence="2">
    <location>
        <begin position="331"/>
        <end position="372"/>
    </location>
</feature>
<accession>A0ABR0KBD8</accession>
<sequence length="642" mass="71401">MGFGKELLSLTYLVRAYKEAHHVKPHIQGETKKTRLASIKTKLASKFRKKRLTAESVATRKQDSFDHEQAAPLNVPAQPVKTSSSPQASLRGQNSFQPPIAISLDKADSVEYEPLYYNQATSSDVLTYPSTSPDDYEVVDIIYPSIAELSATGSTPRTPSVIINPEQSPKDRASFDSRHTETTIHSGIITHKENAKLHQRDEDLAAGQALSPEKSGFQYLSQPNGLFSSVVVLLPKVNTADTNIPLGPDCLPPRISTPPPEPPLVIDHLLDNLLPIAKGQDSTEVASHKSEPKVDPIFFSYCSAPLVALTTIRPSLNQQFEKLFNCSESTTASTPRAEVDESKDTNNAPPLPPPARTHSQQQSGSSLRQLENELRESKAEIERLRAHILCCTLERWDALQDREHAYHQISALQNEVHRLNVQANFDEILLEDGLFGPALQAVRDESAAFDSVLITDGLFGEPLRQLRDENSALRRQHEVDTDLLGGALYGDELDEFRREVALCYEHLENEQRENEALRAELRNLQAHNDVLGESLAANENSVARLMKQGNNARSRAQALQTERDSVPIQLSQTQRELVETRKELSATKARVKFGSTIDTKKPGDGVLREEEKEHLDTASVVEAVVTRYVNRSEDIEAFPYIV</sequence>
<reference evidence="3 4" key="1">
    <citation type="submission" date="2023-08" db="EMBL/GenBank/DDBJ databases">
        <title>Black Yeasts Isolated from many extreme environments.</title>
        <authorList>
            <person name="Coleine C."/>
            <person name="Stajich J.E."/>
            <person name="Selbmann L."/>
        </authorList>
    </citation>
    <scope>NUCLEOTIDE SEQUENCE [LARGE SCALE GENOMIC DNA]</scope>
    <source>
        <strain evidence="3 4">CCFEE 5885</strain>
    </source>
</reference>